<evidence type="ECO:0000256" key="9">
    <source>
        <dbReference type="ARBA" id="ARBA00023224"/>
    </source>
</evidence>
<keyword evidence="6 10" id="KW-1133">Transmembrane helix</keyword>
<evidence type="ECO:0000256" key="10">
    <source>
        <dbReference type="RuleBase" id="RU351113"/>
    </source>
</evidence>
<keyword evidence="13" id="KW-1185">Reference proteome</keyword>
<keyword evidence="9 10" id="KW-0807">Transducer</keyword>
<protein>
    <recommendedName>
        <fullName evidence="10">Odorant receptor</fullName>
    </recommendedName>
</protein>
<evidence type="ECO:0000313" key="14">
    <source>
        <dbReference type="Proteomes" id="UP000279307"/>
    </source>
</evidence>
<feature type="transmembrane region" description="Helical" evidence="10">
    <location>
        <begin position="267"/>
        <end position="286"/>
    </location>
</feature>
<evidence type="ECO:0000313" key="13">
    <source>
        <dbReference type="Proteomes" id="UP000053097"/>
    </source>
</evidence>
<organism evidence="11 13">
    <name type="scientific">Ooceraea biroi</name>
    <name type="common">Clonal raider ant</name>
    <name type="synonym">Cerapachys biroi</name>
    <dbReference type="NCBI Taxonomy" id="2015173"/>
    <lineage>
        <taxon>Eukaryota</taxon>
        <taxon>Metazoa</taxon>
        <taxon>Ecdysozoa</taxon>
        <taxon>Arthropoda</taxon>
        <taxon>Hexapoda</taxon>
        <taxon>Insecta</taxon>
        <taxon>Pterygota</taxon>
        <taxon>Neoptera</taxon>
        <taxon>Endopterygota</taxon>
        <taxon>Hymenoptera</taxon>
        <taxon>Apocrita</taxon>
        <taxon>Aculeata</taxon>
        <taxon>Formicoidea</taxon>
        <taxon>Formicidae</taxon>
        <taxon>Dorylinae</taxon>
        <taxon>Ooceraea</taxon>
    </lineage>
</organism>
<feature type="transmembrane region" description="Helical" evidence="10">
    <location>
        <begin position="33"/>
        <end position="53"/>
    </location>
</feature>
<reference evidence="12 14" key="2">
    <citation type="journal article" date="2018" name="Genome Res.">
        <title>The genomic architecture and molecular evolution of ant odorant receptors.</title>
        <authorList>
            <person name="McKenzie S.K."/>
            <person name="Kronauer D.J.C."/>
        </authorList>
    </citation>
    <scope>NUCLEOTIDE SEQUENCE [LARGE SCALE GENOMIC DNA]</scope>
    <source>
        <strain evidence="12">Clonal line C1</strain>
    </source>
</reference>
<reference evidence="12" key="3">
    <citation type="submission" date="2018-07" db="EMBL/GenBank/DDBJ databases">
        <authorList>
            <person name="Mckenzie S.K."/>
            <person name="Kronauer D.J.C."/>
        </authorList>
    </citation>
    <scope>NUCLEOTIDE SEQUENCE</scope>
    <source>
        <strain evidence="12">Clonal line C1</strain>
    </source>
</reference>
<dbReference type="GO" id="GO:0007165">
    <property type="term" value="P:signal transduction"/>
    <property type="evidence" value="ECO:0007669"/>
    <property type="project" value="UniProtKB-KW"/>
</dbReference>
<dbReference type="Proteomes" id="UP000279307">
    <property type="component" value="Chromosome 12"/>
</dbReference>
<reference evidence="11 13" key="1">
    <citation type="journal article" date="2014" name="Curr. Biol.">
        <title>The genome of the clonal raider ant Cerapachys biroi.</title>
        <authorList>
            <person name="Oxley P.R."/>
            <person name="Ji L."/>
            <person name="Fetter-Pruneda I."/>
            <person name="McKenzie S.K."/>
            <person name="Li C."/>
            <person name="Hu H."/>
            <person name="Zhang G."/>
            <person name="Kronauer D.J."/>
        </authorList>
    </citation>
    <scope>NUCLEOTIDE SEQUENCE [LARGE SCALE GENOMIC DNA]</scope>
</reference>
<keyword evidence="4 10" id="KW-0812">Transmembrane</keyword>
<comment type="similarity">
    <text evidence="10">Belongs to the insect chemoreceptor superfamily. Heteromeric odorant receptor channel (TC 1.A.69) family.</text>
</comment>
<keyword evidence="2" id="KW-1003">Cell membrane</keyword>
<comment type="subcellular location">
    <subcellularLocation>
        <location evidence="1 10">Cell membrane</location>
        <topology evidence="1 10">Multi-pass membrane protein</topology>
    </subcellularLocation>
</comment>
<name>A0A026W5M4_OOCBI</name>
<evidence type="ECO:0000256" key="5">
    <source>
        <dbReference type="ARBA" id="ARBA00022725"/>
    </source>
</evidence>
<evidence type="ECO:0000256" key="3">
    <source>
        <dbReference type="ARBA" id="ARBA00022606"/>
    </source>
</evidence>
<proteinExistence type="inferred from homology"/>
<evidence type="ECO:0000313" key="12">
    <source>
        <dbReference type="EMBL" id="RLU15798.1"/>
    </source>
</evidence>
<evidence type="ECO:0000256" key="4">
    <source>
        <dbReference type="ARBA" id="ARBA00022692"/>
    </source>
</evidence>
<dbReference type="PANTHER" id="PTHR21137:SF35">
    <property type="entry name" value="ODORANT RECEPTOR 19A-RELATED"/>
    <property type="match status" value="1"/>
</dbReference>
<sequence>MSISVQERHFSLNRIILLAVGLWPYQRSKFVRFQAALCLSILISYVVFVLSRLCFTEYSFVLTIHVLSISTYYTFFLIKYISFWLNIETIKYLLEQFQYIYERLKDSKEIAIYNKYGNSAKRITLACIILAVCIMLSIIAIECWPFIFDMITPKNETYARRFIVTMTKYFVLQEKHFYLFLLLINVVTAVGSVGILAIGTMLLSCLKHICGMLRIASYRFEQAVTATVQSITIKNETIYKEFIYAMDIHCKAMEFIKFFMGGMERSLFIVTMITVLCMSCNLYGIFQIESPVQEIEKTAGHLFNITCLFIYMFIANYAGQEITDCNNHIFFTLWNAPWYLAPLQIQKVILFLLQRSNKAFTLNIGGLFTLSIQSFASLVSSSISYLTLMLSVQ</sequence>
<dbReference type="PANTHER" id="PTHR21137">
    <property type="entry name" value="ODORANT RECEPTOR"/>
    <property type="match status" value="1"/>
</dbReference>
<dbReference type="GO" id="GO:0004984">
    <property type="term" value="F:olfactory receptor activity"/>
    <property type="evidence" value="ECO:0007669"/>
    <property type="project" value="InterPro"/>
</dbReference>
<dbReference type="Pfam" id="PF02949">
    <property type="entry name" value="7tm_6"/>
    <property type="match status" value="1"/>
</dbReference>
<evidence type="ECO:0000256" key="1">
    <source>
        <dbReference type="ARBA" id="ARBA00004651"/>
    </source>
</evidence>
<evidence type="ECO:0000256" key="6">
    <source>
        <dbReference type="ARBA" id="ARBA00022989"/>
    </source>
</evidence>
<feature type="transmembrane region" description="Helical" evidence="10">
    <location>
        <begin position="364"/>
        <end position="388"/>
    </location>
</feature>
<dbReference type="EMBL" id="KK107460">
    <property type="protein sequence ID" value="EZA50334.1"/>
    <property type="molecule type" value="Genomic_DNA"/>
</dbReference>
<evidence type="ECO:0000313" key="11">
    <source>
        <dbReference type="EMBL" id="EZA50334.1"/>
    </source>
</evidence>
<evidence type="ECO:0000256" key="7">
    <source>
        <dbReference type="ARBA" id="ARBA00023136"/>
    </source>
</evidence>
<dbReference type="Proteomes" id="UP000053097">
    <property type="component" value="Unassembled WGS sequence"/>
</dbReference>
<dbReference type="InterPro" id="IPR004117">
    <property type="entry name" value="7tm6_olfct_rcpt"/>
</dbReference>
<feature type="transmembrane region" description="Helical" evidence="10">
    <location>
        <begin position="177"/>
        <end position="206"/>
    </location>
</feature>
<evidence type="ECO:0000256" key="8">
    <source>
        <dbReference type="ARBA" id="ARBA00023170"/>
    </source>
</evidence>
<keyword evidence="5 10" id="KW-0552">Olfaction</keyword>
<dbReference type="AlphaFoldDB" id="A0A026W5M4"/>
<gene>
    <name evidence="12" type="ORF">DMN91_011554</name>
    <name evidence="11" type="ORF">X777_11257</name>
</gene>
<dbReference type="EMBL" id="QOIP01000012">
    <property type="protein sequence ID" value="RLU15798.1"/>
    <property type="molecule type" value="Genomic_DNA"/>
</dbReference>
<feature type="transmembrane region" description="Helical" evidence="10">
    <location>
        <begin position="123"/>
        <end position="147"/>
    </location>
</feature>
<feature type="transmembrane region" description="Helical" evidence="10">
    <location>
        <begin position="298"/>
        <end position="318"/>
    </location>
</feature>
<dbReference type="GO" id="GO:0005549">
    <property type="term" value="F:odorant binding"/>
    <property type="evidence" value="ECO:0007669"/>
    <property type="project" value="InterPro"/>
</dbReference>
<dbReference type="GO" id="GO:0005886">
    <property type="term" value="C:plasma membrane"/>
    <property type="evidence" value="ECO:0007669"/>
    <property type="project" value="UniProtKB-SubCell"/>
</dbReference>
<keyword evidence="8 10" id="KW-0675">Receptor</keyword>
<evidence type="ECO:0000256" key="2">
    <source>
        <dbReference type="ARBA" id="ARBA00022475"/>
    </source>
</evidence>
<accession>A0A026W5M4</accession>
<feature type="transmembrane region" description="Helical" evidence="10">
    <location>
        <begin position="59"/>
        <end position="78"/>
    </location>
</feature>
<keyword evidence="3 10" id="KW-0716">Sensory transduction</keyword>
<keyword evidence="7 10" id="KW-0472">Membrane</keyword>
<dbReference type="OrthoDB" id="7696577at2759"/>